<name>A0A4Y7KCE6_PAPSO</name>
<protein>
    <submittedName>
        <fullName evidence="1">Uncharacterized protein</fullName>
    </submittedName>
</protein>
<sequence length="155" mass="17123">NFNYYIILSLIFTSSHDDDDSESIERLDVAADDVLGDENGIDSKLFYKRQPFQALTVAVAEAVKRRRIIQKKGGVTGGGGEKTGLGLANNKKDVFVARCRHCRRCVRIIPEPEQNGMGLSNKKDENLSVVNKHGFESGIAALDTGVFAWETTLYT</sequence>
<reference evidence="1 2" key="1">
    <citation type="journal article" date="2018" name="Science">
        <title>The opium poppy genome and morphinan production.</title>
        <authorList>
            <person name="Guo L."/>
            <person name="Winzer T."/>
            <person name="Yang X."/>
            <person name="Li Y."/>
            <person name="Ning Z."/>
            <person name="He Z."/>
            <person name="Teodor R."/>
            <person name="Lu Y."/>
            <person name="Bowser T.A."/>
            <person name="Graham I.A."/>
            <person name="Ye K."/>
        </authorList>
    </citation>
    <scope>NUCLEOTIDE SEQUENCE [LARGE SCALE GENOMIC DNA]</scope>
    <source>
        <strain evidence="2">cv. HN1</strain>
        <tissue evidence="1">Leaves</tissue>
    </source>
</reference>
<organism evidence="1 2">
    <name type="scientific">Papaver somniferum</name>
    <name type="common">Opium poppy</name>
    <dbReference type="NCBI Taxonomy" id="3469"/>
    <lineage>
        <taxon>Eukaryota</taxon>
        <taxon>Viridiplantae</taxon>
        <taxon>Streptophyta</taxon>
        <taxon>Embryophyta</taxon>
        <taxon>Tracheophyta</taxon>
        <taxon>Spermatophyta</taxon>
        <taxon>Magnoliopsida</taxon>
        <taxon>Ranunculales</taxon>
        <taxon>Papaveraceae</taxon>
        <taxon>Papaveroideae</taxon>
        <taxon>Papaver</taxon>
    </lineage>
</organism>
<keyword evidence="2" id="KW-1185">Reference proteome</keyword>
<evidence type="ECO:0000313" key="1">
    <source>
        <dbReference type="EMBL" id="RZC69821.1"/>
    </source>
</evidence>
<gene>
    <name evidence="1" type="ORF">C5167_032954</name>
</gene>
<accession>A0A4Y7KCE6</accession>
<feature type="non-terminal residue" evidence="1">
    <location>
        <position position="1"/>
    </location>
</feature>
<proteinExistence type="predicted"/>
<dbReference type="Proteomes" id="UP000316621">
    <property type="component" value="Chromosome 7"/>
</dbReference>
<dbReference type="Gramene" id="RZC69821">
    <property type="protein sequence ID" value="RZC69821"/>
    <property type="gene ID" value="C5167_032954"/>
</dbReference>
<dbReference type="AlphaFoldDB" id="A0A4Y7KCE6"/>
<evidence type="ECO:0000313" key="2">
    <source>
        <dbReference type="Proteomes" id="UP000316621"/>
    </source>
</evidence>
<dbReference type="EMBL" id="CM010721">
    <property type="protein sequence ID" value="RZC69821.1"/>
    <property type="molecule type" value="Genomic_DNA"/>
</dbReference>